<gene>
    <name evidence="1" type="ORF">NLI96_g2114</name>
</gene>
<reference evidence="1" key="1">
    <citation type="submission" date="2022-07" db="EMBL/GenBank/DDBJ databases">
        <title>Genome Sequence of Physisporinus lineatus.</title>
        <authorList>
            <person name="Buettner E."/>
        </authorList>
    </citation>
    <scope>NUCLEOTIDE SEQUENCE</scope>
    <source>
        <strain evidence="1">VT162</strain>
    </source>
</reference>
<name>A0AAD5YGV3_9APHY</name>
<dbReference type="AlphaFoldDB" id="A0AAD5YGV3"/>
<evidence type="ECO:0000313" key="2">
    <source>
        <dbReference type="Proteomes" id="UP001212997"/>
    </source>
</evidence>
<organism evidence="1 2">
    <name type="scientific">Meripilus lineatus</name>
    <dbReference type="NCBI Taxonomy" id="2056292"/>
    <lineage>
        <taxon>Eukaryota</taxon>
        <taxon>Fungi</taxon>
        <taxon>Dikarya</taxon>
        <taxon>Basidiomycota</taxon>
        <taxon>Agaricomycotina</taxon>
        <taxon>Agaricomycetes</taxon>
        <taxon>Polyporales</taxon>
        <taxon>Meripilaceae</taxon>
        <taxon>Meripilus</taxon>
    </lineage>
</organism>
<proteinExistence type="predicted"/>
<keyword evidence="2" id="KW-1185">Reference proteome</keyword>
<protein>
    <submittedName>
        <fullName evidence="1">Uncharacterized protein</fullName>
    </submittedName>
</protein>
<sequence length="520" mass="61104">MSRNSALIWSTARRHIVGLPPCPSFLSEPAYANLVFRRDCHHCEKGHSRVIIWEYRARYCRKCINEVTTYEYIVEEQFRTPNSMPAFRQLLCVVKAHPSHWSGDRRAHKPDLDKVTNTWRRTAVADREQLCRAQEKLCQEIQEFSSAGRTWIETEQARTAAHRAQLRMLRYDHFVKRLTGLWLEHEIDFLDTKERRAFKSICFTNLPSVWDEGDWLRAEEKAIAFFDEVNARRRRRVEEIITTSRRIVKPDTFRCLSEMMPDYLENWREEKLSYLEGIIRDSIDLPEDVQAVDLAIGHFFECGLCQSILDIQRVPQHDCMGLGNKKDRYFGRTDYEAAAIKATRSLLDIPVTSGADILRELLEQCGQDYRRATPQDMDELGLLLCCRVCSPSGFFCRPARREVMNWRVAAYHALNRNALYGYHCVWDVMQGDDPRYTIAKAIYGAALEQDRKMSSREHQIENPVEHRDFFFYFDQESLPTRTYFFHTSPMLRRKSEYVEVMDLIKRGLAAVIDLSNMIEH</sequence>
<comment type="caution">
    <text evidence="1">The sequence shown here is derived from an EMBL/GenBank/DDBJ whole genome shotgun (WGS) entry which is preliminary data.</text>
</comment>
<evidence type="ECO:0000313" key="1">
    <source>
        <dbReference type="EMBL" id="KAJ3489436.1"/>
    </source>
</evidence>
<accession>A0AAD5YGV3</accession>
<dbReference type="Proteomes" id="UP001212997">
    <property type="component" value="Unassembled WGS sequence"/>
</dbReference>
<dbReference type="EMBL" id="JANAWD010000045">
    <property type="protein sequence ID" value="KAJ3489436.1"/>
    <property type="molecule type" value="Genomic_DNA"/>
</dbReference>